<dbReference type="NCBIfam" id="NF045515">
    <property type="entry name" value="Glp_gephyrin"/>
    <property type="match status" value="1"/>
</dbReference>
<dbReference type="Pfam" id="PF03453">
    <property type="entry name" value="MoeA_N"/>
    <property type="match status" value="1"/>
</dbReference>
<evidence type="ECO:0000256" key="4">
    <source>
        <dbReference type="ARBA" id="ARBA00010763"/>
    </source>
</evidence>
<dbReference type="Gene3D" id="3.90.105.10">
    <property type="entry name" value="Molybdopterin biosynthesis moea protein, domain 2"/>
    <property type="match status" value="1"/>
</dbReference>
<dbReference type="InterPro" id="IPR005110">
    <property type="entry name" value="MoeA_linker/N"/>
</dbReference>
<dbReference type="GO" id="GO:0046872">
    <property type="term" value="F:metal ion binding"/>
    <property type="evidence" value="ECO:0007669"/>
    <property type="project" value="UniProtKB-UniRule"/>
</dbReference>
<dbReference type="SUPFAM" id="SSF63867">
    <property type="entry name" value="MoeA C-terminal domain-like"/>
    <property type="match status" value="1"/>
</dbReference>
<dbReference type="UniPathway" id="UPA00344"/>
<dbReference type="InterPro" id="IPR036425">
    <property type="entry name" value="MoaB/Mog-like_dom_sf"/>
</dbReference>
<evidence type="ECO:0000313" key="12">
    <source>
        <dbReference type="EMBL" id="AZT90952.1"/>
    </source>
</evidence>
<evidence type="ECO:0000256" key="8">
    <source>
        <dbReference type="ARBA" id="ARBA00023150"/>
    </source>
</evidence>
<dbReference type="InterPro" id="IPR005111">
    <property type="entry name" value="MoeA_C_domain_IV"/>
</dbReference>
<dbReference type="Pfam" id="PF03454">
    <property type="entry name" value="MoeA_C"/>
    <property type="match status" value="1"/>
</dbReference>
<dbReference type="NCBIfam" id="TIGR00177">
    <property type="entry name" value="molyb_syn"/>
    <property type="match status" value="1"/>
</dbReference>
<evidence type="ECO:0000256" key="9">
    <source>
        <dbReference type="ARBA" id="ARBA00047317"/>
    </source>
</evidence>
<evidence type="ECO:0000256" key="10">
    <source>
        <dbReference type="RuleBase" id="RU365090"/>
    </source>
</evidence>
<dbReference type="CDD" id="cd00887">
    <property type="entry name" value="MoeA"/>
    <property type="match status" value="1"/>
</dbReference>
<dbReference type="EC" id="2.10.1.1" evidence="5 10"/>
<sequence>MKVLMTYFEVFDILRREFSNVSLKTETIPIQEALDRICAKDIISSIDVPHFDKSTVDGYAIRCEKTFSANDENPAIFDLVGEVKTGEIPTFEIGEGQAARIFTGGHVPDGSNAVVMLENTIEEDGKLFVFRPVKPNENILKKGEDIKKGCIVIKKYQKLKAPQIGVLAAIGQKEVEVFSKLKVGIISTGDEIISQDQNLEGAKIYDVNSYTLFASCTEEYTVPKLYGIVKDDYNALQDMLSKAILENDIVLVSGGSSVGTYDNTLKAISSLENSKILVDGVSIKPGKPTIIAKVFDKAIFGLPGHPVSCLFIFKFFVKRLIDILLHQQDTSKKVLAKMKTNFSISSGRTEFVFVKLIYSDEIIAEPLYGKSGSINLLNNASGYIRVDSTKTGIKAGDIVEVTLL</sequence>
<comment type="function">
    <text evidence="2">May be involved in the biosynthesis of molybdopterin.</text>
</comment>
<evidence type="ECO:0000256" key="5">
    <source>
        <dbReference type="ARBA" id="ARBA00013269"/>
    </source>
</evidence>
<evidence type="ECO:0000259" key="11">
    <source>
        <dbReference type="SMART" id="SM00852"/>
    </source>
</evidence>
<comment type="cofactor">
    <cofactor evidence="10">
        <name>Mg(2+)</name>
        <dbReference type="ChEBI" id="CHEBI:18420"/>
    </cofactor>
</comment>
<dbReference type="SUPFAM" id="SSF63882">
    <property type="entry name" value="MoeA N-terminal region -like"/>
    <property type="match status" value="1"/>
</dbReference>
<dbReference type="SMART" id="SM00852">
    <property type="entry name" value="MoCF_biosynth"/>
    <property type="match status" value="1"/>
</dbReference>
<evidence type="ECO:0000256" key="2">
    <source>
        <dbReference type="ARBA" id="ARBA00003487"/>
    </source>
</evidence>
<dbReference type="Gene3D" id="3.40.980.10">
    <property type="entry name" value="MoaB/Mog-like domain"/>
    <property type="match status" value="1"/>
</dbReference>
<evidence type="ECO:0000256" key="3">
    <source>
        <dbReference type="ARBA" id="ARBA00005046"/>
    </source>
</evidence>
<keyword evidence="10" id="KW-0479">Metal-binding</keyword>
<evidence type="ECO:0000313" key="13">
    <source>
        <dbReference type="Proteomes" id="UP000282930"/>
    </source>
</evidence>
<accession>A0A3T0D806</accession>
<comment type="similarity">
    <text evidence="4 10">Belongs to the MoeA family.</text>
</comment>
<protein>
    <recommendedName>
        <fullName evidence="6 10">Molybdopterin molybdenumtransferase</fullName>
        <ecNumber evidence="5 10">2.10.1.1</ecNumber>
    </recommendedName>
</protein>
<dbReference type="InterPro" id="IPR008284">
    <property type="entry name" value="MoCF_biosynth_CS"/>
</dbReference>
<evidence type="ECO:0000256" key="7">
    <source>
        <dbReference type="ARBA" id="ARBA00022505"/>
    </source>
</evidence>
<dbReference type="EMBL" id="CP034791">
    <property type="protein sequence ID" value="AZT90952.1"/>
    <property type="molecule type" value="Genomic_DNA"/>
</dbReference>
<keyword evidence="10 12" id="KW-0808">Transferase</keyword>
<dbReference type="AlphaFoldDB" id="A0A3T0D806"/>
<dbReference type="RefSeq" id="WP_127352324.1">
    <property type="nucleotide sequence ID" value="NZ_CP034791.1"/>
</dbReference>
<dbReference type="GO" id="GO:0006777">
    <property type="term" value="P:Mo-molybdopterin cofactor biosynthetic process"/>
    <property type="evidence" value="ECO:0007669"/>
    <property type="project" value="UniProtKB-UniRule"/>
</dbReference>
<dbReference type="InterPro" id="IPR001453">
    <property type="entry name" value="MoaB/Mog_dom"/>
</dbReference>
<dbReference type="Proteomes" id="UP000282930">
    <property type="component" value="Chromosome"/>
</dbReference>
<gene>
    <name evidence="12" type="ORF">ELD05_10025</name>
</gene>
<dbReference type="Pfam" id="PF00994">
    <property type="entry name" value="MoCF_biosynth"/>
    <property type="match status" value="1"/>
</dbReference>
<reference evidence="12 13" key="1">
    <citation type="submission" date="2018-12" db="EMBL/GenBank/DDBJ databases">
        <title>Genome sequence from the cellulolytic species, Caldicellulosiruptor changbaiensis.</title>
        <authorList>
            <person name="Blumer-Schuette S.E."/>
            <person name="Mendoza C."/>
        </authorList>
    </citation>
    <scope>NUCLEOTIDE SEQUENCE [LARGE SCALE GENOMIC DNA]</scope>
    <source>
        <strain evidence="12 13">CBS-Z</strain>
    </source>
</reference>
<evidence type="ECO:0000256" key="1">
    <source>
        <dbReference type="ARBA" id="ARBA00002901"/>
    </source>
</evidence>
<dbReference type="PANTHER" id="PTHR10192">
    <property type="entry name" value="MOLYBDOPTERIN BIOSYNTHESIS PROTEIN"/>
    <property type="match status" value="1"/>
</dbReference>
<keyword evidence="13" id="KW-1185">Reference proteome</keyword>
<comment type="catalytic activity">
    <reaction evidence="9">
        <text>adenylyl-molybdopterin + molybdate = Mo-molybdopterin + AMP + H(+)</text>
        <dbReference type="Rhea" id="RHEA:35047"/>
        <dbReference type="ChEBI" id="CHEBI:15378"/>
        <dbReference type="ChEBI" id="CHEBI:36264"/>
        <dbReference type="ChEBI" id="CHEBI:62727"/>
        <dbReference type="ChEBI" id="CHEBI:71302"/>
        <dbReference type="ChEBI" id="CHEBI:456215"/>
        <dbReference type="EC" id="2.10.1.1"/>
    </reaction>
</comment>
<evidence type="ECO:0000256" key="6">
    <source>
        <dbReference type="ARBA" id="ARBA00021108"/>
    </source>
</evidence>
<feature type="domain" description="MoaB/Mog" evidence="11">
    <location>
        <begin position="184"/>
        <end position="323"/>
    </location>
</feature>
<comment type="function">
    <text evidence="1 10">Catalyzes the insertion of molybdate into adenylated molybdopterin with the concomitant release of AMP.</text>
</comment>
<proteinExistence type="inferred from homology"/>
<keyword evidence="10" id="KW-0460">Magnesium</keyword>
<dbReference type="InterPro" id="IPR036688">
    <property type="entry name" value="MoeA_C_domain_IV_sf"/>
</dbReference>
<dbReference type="Gene3D" id="2.170.190.11">
    <property type="entry name" value="Molybdopterin biosynthesis moea protein, domain 3"/>
    <property type="match status" value="1"/>
</dbReference>
<dbReference type="GO" id="GO:0005829">
    <property type="term" value="C:cytosol"/>
    <property type="evidence" value="ECO:0007669"/>
    <property type="project" value="TreeGrafter"/>
</dbReference>
<comment type="pathway">
    <text evidence="3 10">Cofactor biosynthesis; molybdopterin biosynthesis.</text>
</comment>
<keyword evidence="7 10" id="KW-0500">Molybdenum</keyword>
<dbReference type="PANTHER" id="PTHR10192:SF5">
    <property type="entry name" value="GEPHYRIN"/>
    <property type="match status" value="1"/>
</dbReference>
<dbReference type="SUPFAM" id="SSF53218">
    <property type="entry name" value="Molybdenum cofactor biosynthesis proteins"/>
    <property type="match status" value="1"/>
</dbReference>
<dbReference type="Gene3D" id="2.40.340.10">
    <property type="entry name" value="MoeA, C-terminal, domain IV"/>
    <property type="match status" value="1"/>
</dbReference>
<dbReference type="PROSITE" id="PS01079">
    <property type="entry name" value="MOCF_BIOSYNTHESIS_2"/>
    <property type="match status" value="1"/>
</dbReference>
<dbReference type="InterPro" id="IPR038987">
    <property type="entry name" value="MoeA-like"/>
</dbReference>
<name>A0A3T0D806_9FIRM</name>
<dbReference type="GO" id="GO:0061599">
    <property type="term" value="F:molybdopterin molybdotransferase activity"/>
    <property type="evidence" value="ECO:0007669"/>
    <property type="project" value="UniProtKB-UniRule"/>
</dbReference>
<dbReference type="KEGG" id="ccha:ELD05_10025"/>
<dbReference type="InterPro" id="IPR036135">
    <property type="entry name" value="MoeA_linker/N_sf"/>
</dbReference>
<organism evidence="12 13">
    <name type="scientific">Caldicellulosiruptor changbaiensis</name>
    <dbReference type="NCBI Taxonomy" id="1222016"/>
    <lineage>
        <taxon>Bacteria</taxon>
        <taxon>Bacillati</taxon>
        <taxon>Bacillota</taxon>
        <taxon>Bacillota incertae sedis</taxon>
        <taxon>Caldicellulosiruptorales</taxon>
        <taxon>Caldicellulosiruptoraceae</taxon>
        <taxon>Caldicellulosiruptor</taxon>
    </lineage>
</organism>
<keyword evidence="8 10" id="KW-0501">Molybdenum cofactor biosynthesis</keyword>